<dbReference type="Pfam" id="PF17803">
    <property type="entry name" value="Cadherin_4"/>
    <property type="match status" value="1"/>
</dbReference>
<evidence type="ECO:0000259" key="2">
    <source>
        <dbReference type="Pfam" id="PF17803"/>
    </source>
</evidence>
<keyword evidence="1" id="KW-0175">Coiled coil</keyword>
<dbReference type="OrthoDB" id="5649378at2"/>
<gene>
    <name evidence="3" type="ORF">ELS82_07100</name>
</gene>
<dbReference type="InterPro" id="IPR019959">
    <property type="entry name" value="T1SS-143_rpt-cont_dom"/>
</dbReference>
<evidence type="ECO:0000313" key="3">
    <source>
        <dbReference type="EMBL" id="TFH92424.1"/>
    </source>
</evidence>
<dbReference type="InterPro" id="IPR013783">
    <property type="entry name" value="Ig-like_fold"/>
</dbReference>
<protein>
    <submittedName>
        <fullName evidence="3">Type I secretion C-terminal target domain-containing protein</fullName>
    </submittedName>
</protein>
<accession>A0A4Y8WHY0</accession>
<feature type="domain" description="RapA2 cadherin-like" evidence="2">
    <location>
        <begin position="661"/>
        <end position="737"/>
    </location>
</feature>
<dbReference type="EMBL" id="SATR01000007">
    <property type="protein sequence ID" value="TFH92424.1"/>
    <property type="molecule type" value="Genomic_DNA"/>
</dbReference>
<dbReference type="Gene3D" id="6.20.150.20">
    <property type="match status" value="1"/>
</dbReference>
<comment type="caution">
    <text evidence="3">The sequence shown here is derived from an EMBL/GenBank/DDBJ whole genome shotgun (WGS) entry which is preliminary data.</text>
</comment>
<dbReference type="InterPro" id="IPR019960">
    <property type="entry name" value="T1SS_VCA0849"/>
</dbReference>
<feature type="coiled-coil region" evidence="1">
    <location>
        <begin position="47"/>
        <end position="74"/>
    </location>
</feature>
<dbReference type="InterPro" id="IPR040853">
    <property type="entry name" value="RapA2_cadherin-like"/>
</dbReference>
<dbReference type="Proteomes" id="UP000297753">
    <property type="component" value="Unassembled WGS sequence"/>
</dbReference>
<reference evidence="3 4" key="1">
    <citation type="submission" date="2019-01" db="EMBL/GenBank/DDBJ databases">
        <title>Vibrio BEI176 sp. nov, a marine bacterium isolated from China: eastern marignal seas.</title>
        <authorList>
            <person name="Li B."/>
        </authorList>
    </citation>
    <scope>NUCLEOTIDE SEQUENCE [LARGE SCALE GENOMIC DNA]</scope>
    <source>
        <strain evidence="3 4">BEI176</strain>
    </source>
</reference>
<dbReference type="Gene3D" id="2.60.40.10">
    <property type="entry name" value="Immunoglobulins"/>
    <property type="match status" value="2"/>
</dbReference>
<sequence>MNPILYIEVGGVLWQVLPDGTWQRIPSDSVKEEGVIVVTQSSEADNAELTQEEVETIEEQLEQVVEQLSQFVSRPQGNSSSDNVDSQGASFVEYVQATLDETIAQAGFDTRPDSPFENDDNIDTPEVLDILSQNAELTVDILDGGDGYENRFEVPGVTIQGTALDVRDGRIVNLTITDVNGNSVSVTAITQDEAYQIDGVNLSSLAEGPLTVTAVIADNFGNSILAQDTTIKDTLAEIEVNFDGFGDEYYNQFEVSAGRIEGTVSFVQDGQPITIKITDKNGQVLTFSAVVEGSSWSIENIDFSAFADGILTVEASTIDIAGNPATYSDTIVKDVVASITAQVEDGGDNVLNSTEKQSATFRGVVTDVEDGQSVTVVITDSSGATLQFETVVVSGVWVVENVDISAFADGVVTVEASTVDIAGNPATTTDTSTSIDTTVPTIDIDTLTGFSILDFRTGNLTTMQGTTTGVDEGLPIYIHVSDGAKTLVFEGVVDASGNWTITDIDISSLDLSNAWTIEAQVFNAIGNEAIDDMPTIVLPESLSFAEAVVGIFGSESKDSDINVEFADFQFYSDQSLIEGLTSKGLAITVTVAVDSQSLEGRDSDGNLVFSAAIIGDQVRVSFFQAIDQVDGLDSIQTAILVEGTQTDADGTTETVIAHLPITIKDSEPLVFGETYQMVEGTTASGNLLNNDIDLDGDLFVRQVEVDGTTKAVTESQPATFTLAEGTLTVFANGHWTFVANRNLDHNSLQNVTINYIAGDASNDFGDATAVINIIDGEQGAINGGSTVSTENSLADRDQTLDATFTVTAGSDNPDPASLQFDESTLALLNSLGLESTLTLNSIDFALSAGNTVITATSNGNVIFTLTLSGVASGDDVTATIQLVQSEPISHLLSSDNVTLPLVITGNDLDGTELDSGRFEWTISDGDDPLLSNGTSVAIDETELAAGSVSKIGQFSLEIGSDYLDSVYFDIADQPSFTSGGIDIIYVVNGDGSLSAYTQDPNDATQPDILVFTVSFSQPANDQDATVDYTFTLERAFDQINGTDPLPIVVSAKDADGDVTKLELDISITDGGDSSIGTGTVELSEVPIVDGVAAGPTAEVSFDVSSAFDPIVFLGLNVATGDAVLDSNGNPLTQNGVAITWRDNGDGTYDAVLSSGEAVFNISLPADFLLDPDSTATITVSLELYQSIDHIGAGNDTELTIPVPVYTVDSDGSENEVTSNIKIYDGVGPEINIVGSISVDEDGLYKDNEDVGVETTAPSIEFIEGSDDIVSIDVDLTAFNAKGYTSGGSAITLSDADVDGWYFGVDASSNPVFQIRLGLDGSVEFILLAPLDHPTGLGENNLPLEFPISVTDADGDASPSVDYIVNVTDDVPTTVDSDVALVEGESLSGNLITAGNRVGADGGKLVSLGYDSDGDGNPETFTFIDDATPVVINLYNPNDTSNSYGTLTVYQDGTYTLTTNASVMADPQINDLLNMTIEDFDGDIASSEVTFVLGDNNGVIRVEDVEIREDNLATLSITVSTGDIDQNEQVSQITISESSLQGGQLFLNGVLLVAVNGQIVLSGSQLNASNPTSIVPNGDLTYLPPTHQSNTTIDITLDVGATITSDTGDRDLTETIEVSVLPVADTPEWGDSVFTYETIEDADSSLTLDIAANLVDVDSSETLKYIINNIPDGITILLDGVPITEGKQYSQGKLNQMEIVADANVAGQFTFDVTAVAIEDGNNFASNDDKKADTTEQITVNVRPDADAPTLSVKDIKGLEDEVINLQDYIFAHLTDTDGSESLSLIIEVQDGWEIVGGSLTGTNTYVVSAQDIADGNVTLIPKEDISSFTEDLEIYVTAISTESTQDGLHPSNPQASSPKETITVYLKGIVDEPTVVDGGQGRWQYDDATKVISNLADLFEDELIALDFLVQTTDDDVSEEINILITNIPAGTVLVDAAGNPVVLTIASINDVTGPVYQVSNEELANLYLKPVGDFSGELSFDVIVVSTEPDGDSGEFPLTVEMEVLPKVDQEDGQVIATSGAEDRSIGLNLTPSINQDVDGSESLTGYTIVSLDPDLTLYFDGSPITIDASGLDLATLLDATSPTLADLLNSGRLSVVATEDLSGVFNIGIRYEVTDTSPTGATDVKQIDGSLSVTVNPKVELDTRLEGSGAIYSSDDGSAVDISDAVTFVDADLDGSEFLDYIIIVVPDGYNLIVHHPNGASQDADGNWIIPADGLTSDSIKESFALILNGATISSPQDTPLLDIVVKARVLDGDDARFIDATFQLEITGHGGGGGTCYPVEAPGDIQSGDIKQPEGDEIDLSGLLDSNVASDPGNELSFYIPADSLPEGVEIEGDGVTAEYDRLGNVIGYSITGAALENLKLTGVDEDFAGCLTFTVQVIETSPCNGSTLTTDQTITIQVTPVVDDITVSTDSNTIKEDTATDLNLELILGDSIEDGQTITGEGNSATGKETLNSLTVSLTAGATLAGPADVLQNNNDGTWTILDPTRLNEIQLVPPEHYSGDISMTFTANITDAADCVSETDTQDKSTTVVINVEPVADMADLVTSDVLGNEDEYIYLGSMTASLVDQDGSESMSLSLKGVPEGAVVVYKVGDSYVLAPNNGADGGSFNGKSTYEWQLDSSRLGDVYILPPRDFSGDIPLSLEAITQELENGDFNFTQSDFIVGVLPVGDRVELVDLPETMSGEENDGLQITLDASSFETFSDEYLIISLTINNTSDPSALTGLDQIRIGLQSGLFIMNIDGSATATVLVKVSEVDKITFFPGDAFGDMDVTITAATYDENTVLGNLESDIGDPVSEDLVITITPEPDEPILTTEYESIIAEADGDIPLGLSMSLINPADNESGFVTISGLPSGLVLSAGTLSDGKYTVSIDELESLSIVDGYNGAVDFQLTIEPTATIGSAEAAGIAQVIDVSLLDVTDNTYQGSNGVNDLFVISNSSGSDTITSFDYSPNSDAIDISAIVDTVTDGELTDVQLDALIDMNDDSGSVTIQLKPDGATTQQEIVLDGVTLDDLYGADSSAATEADILQKMIDDQNLILQ</sequence>
<organism evidence="3 4">
    <name type="scientific">Vibrio ouci</name>
    <dbReference type="NCBI Taxonomy" id="2499078"/>
    <lineage>
        <taxon>Bacteria</taxon>
        <taxon>Pseudomonadati</taxon>
        <taxon>Pseudomonadota</taxon>
        <taxon>Gammaproteobacteria</taxon>
        <taxon>Vibrionales</taxon>
        <taxon>Vibrionaceae</taxon>
        <taxon>Vibrio</taxon>
    </lineage>
</organism>
<name>A0A4Y8WHY0_9VIBR</name>
<evidence type="ECO:0000256" key="1">
    <source>
        <dbReference type="SAM" id="Coils"/>
    </source>
</evidence>
<dbReference type="RefSeq" id="WP_134834871.1">
    <property type="nucleotide sequence ID" value="NZ_SATR01000007.1"/>
</dbReference>
<evidence type="ECO:0000313" key="4">
    <source>
        <dbReference type="Proteomes" id="UP000297753"/>
    </source>
</evidence>
<keyword evidence="4" id="KW-1185">Reference proteome</keyword>
<dbReference type="NCBIfam" id="TIGR03661">
    <property type="entry name" value="T1SS_VCA0849"/>
    <property type="match status" value="1"/>
</dbReference>
<dbReference type="NCBIfam" id="TIGR03660">
    <property type="entry name" value="T1SS_rpt_143"/>
    <property type="match status" value="1"/>
</dbReference>
<proteinExistence type="predicted"/>